<gene>
    <name evidence="14" type="ORF">GUL26_20070</name>
</gene>
<dbReference type="Pfam" id="PF03796">
    <property type="entry name" value="DnaB_C"/>
    <property type="match status" value="1"/>
</dbReference>
<dbReference type="CDD" id="cd00984">
    <property type="entry name" value="DnaB_C"/>
    <property type="match status" value="1"/>
</dbReference>
<dbReference type="GO" id="GO:0006269">
    <property type="term" value="P:DNA replication, synthesis of primer"/>
    <property type="evidence" value="ECO:0007669"/>
    <property type="project" value="UniProtKB-KW"/>
</dbReference>
<dbReference type="PANTHER" id="PTHR30153">
    <property type="entry name" value="REPLICATIVE DNA HELICASE DNAB"/>
    <property type="match status" value="1"/>
</dbReference>
<evidence type="ECO:0000256" key="8">
    <source>
        <dbReference type="ARBA" id="ARBA00023125"/>
    </source>
</evidence>
<evidence type="ECO:0000313" key="14">
    <source>
        <dbReference type="EMBL" id="MZZ14550.1"/>
    </source>
</evidence>
<dbReference type="PANTHER" id="PTHR30153:SF2">
    <property type="entry name" value="REPLICATIVE DNA HELICASE"/>
    <property type="match status" value="1"/>
</dbReference>
<dbReference type="Proteomes" id="UP000644192">
    <property type="component" value="Unassembled WGS sequence"/>
</dbReference>
<dbReference type="EMBL" id="WXZT01000014">
    <property type="protein sequence ID" value="MZZ14550.1"/>
    <property type="molecule type" value="Genomic_DNA"/>
</dbReference>
<organism evidence="14 15">
    <name type="scientific">Pseudomonas aeruginosa</name>
    <dbReference type="NCBI Taxonomy" id="287"/>
    <lineage>
        <taxon>Bacteria</taxon>
        <taxon>Pseudomonadati</taxon>
        <taxon>Pseudomonadota</taxon>
        <taxon>Gammaproteobacteria</taxon>
        <taxon>Pseudomonadales</taxon>
        <taxon>Pseudomonadaceae</taxon>
        <taxon>Pseudomonas</taxon>
    </lineage>
</organism>
<keyword evidence="9" id="KW-0413">Isomerase</keyword>
<dbReference type="GO" id="GO:0005524">
    <property type="term" value="F:ATP binding"/>
    <property type="evidence" value="ECO:0007669"/>
    <property type="project" value="UniProtKB-KW"/>
</dbReference>
<evidence type="ECO:0000256" key="9">
    <source>
        <dbReference type="ARBA" id="ARBA00023235"/>
    </source>
</evidence>
<dbReference type="InterPro" id="IPR016136">
    <property type="entry name" value="DNA_helicase_N/primase_C"/>
</dbReference>
<accession>A0A6B1YC45</accession>
<dbReference type="SUPFAM" id="SSF52540">
    <property type="entry name" value="P-loop containing nucleoside triphosphate hydrolases"/>
    <property type="match status" value="1"/>
</dbReference>
<keyword evidence="3" id="KW-0235">DNA replication</keyword>
<dbReference type="SUPFAM" id="SSF48024">
    <property type="entry name" value="N-terminal domain of DnaB helicase"/>
    <property type="match status" value="1"/>
</dbReference>
<keyword evidence="5" id="KW-0378">Hydrolase</keyword>
<feature type="region of interest" description="Disordered" evidence="12">
    <location>
        <begin position="439"/>
        <end position="466"/>
    </location>
</feature>
<dbReference type="AlphaFoldDB" id="A0A6B1YC45"/>
<evidence type="ECO:0000256" key="5">
    <source>
        <dbReference type="ARBA" id="ARBA00022801"/>
    </source>
</evidence>
<dbReference type="Pfam" id="PF00772">
    <property type="entry name" value="DnaB"/>
    <property type="match status" value="1"/>
</dbReference>
<keyword evidence="6" id="KW-0347">Helicase</keyword>
<feature type="domain" description="SF4 helicase" evidence="13">
    <location>
        <begin position="171"/>
        <end position="438"/>
    </location>
</feature>
<evidence type="ECO:0000256" key="2">
    <source>
        <dbReference type="ARBA" id="ARBA00022515"/>
    </source>
</evidence>
<protein>
    <recommendedName>
        <fullName evidence="10">DNA 5'-3' helicase</fullName>
        <ecNumber evidence="10">5.6.2.3</ecNumber>
    </recommendedName>
</protein>
<keyword evidence="7" id="KW-0067">ATP-binding</keyword>
<evidence type="ECO:0000256" key="7">
    <source>
        <dbReference type="ARBA" id="ARBA00022840"/>
    </source>
</evidence>
<dbReference type="InterPro" id="IPR027417">
    <property type="entry name" value="P-loop_NTPase"/>
</dbReference>
<keyword evidence="8" id="KW-0238">DNA-binding</keyword>
<dbReference type="GO" id="GO:0016787">
    <property type="term" value="F:hydrolase activity"/>
    <property type="evidence" value="ECO:0007669"/>
    <property type="project" value="UniProtKB-KW"/>
</dbReference>
<dbReference type="RefSeq" id="WP_161417240.1">
    <property type="nucleotide sequence ID" value="NZ_JAWJXJ010000004.1"/>
</dbReference>
<proteinExistence type="inferred from homology"/>
<dbReference type="PROSITE" id="PS51199">
    <property type="entry name" value="SF4_HELICASE"/>
    <property type="match status" value="1"/>
</dbReference>
<evidence type="ECO:0000259" key="13">
    <source>
        <dbReference type="PROSITE" id="PS51199"/>
    </source>
</evidence>
<evidence type="ECO:0000256" key="11">
    <source>
        <dbReference type="ARBA" id="ARBA00048954"/>
    </source>
</evidence>
<evidence type="ECO:0000256" key="3">
    <source>
        <dbReference type="ARBA" id="ARBA00022705"/>
    </source>
</evidence>
<comment type="caution">
    <text evidence="14">The sequence shown here is derived from an EMBL/GenBank/DDBJ whole genome shotgun (WGS) entry which is preliminary data.</text>
</comment>
<keyword evidence="2" id="KW-0639">Primosome</keyword>
<dbReference type="GO" id="GO:0003677">
    <property type="term" value="F:DNA binding"/>
    <property type="evidence" value="ECO:0007669"/>
    <property type="project" value="UniProtKB-KW"/>
</dbReference>
<evidence type="ECO:0000256" key="1">
    <source>
        <dbReference type="ARBA" id="ARBA00008428"/>
    </source>
</evidence>
<dbReference type="Gene3D" id="3.40.50.300">
    <property type="entry name" value="P-loop containing nucleotide triphosphate hydrolases"/>
    <property type="match status" value="1"/>
</dbReference>
<evidence type="ECO:0000256" key="6">
    <source>
        <dbReference type="ARBA" id="ARBA00022806"/>
    </source>
</evidence>
<comment type="catalytic activity">
    <reaction evidence="11">
        <text>ATP + H2O = ADP + phosphate + H(+)</text>
        <dbReference type="Rhea" id="RHEA:13065"/>
        <dbReference type="ChEBI" id="CHEBI:15377"/>
        <dbReference type="ChEBI" id="CHEBI:15378"/>
        <dbReference type="ChEBI" id="CHEBI:30616"/>
        <dbReference type="ChEBI" id="CHEBI:43474"/>
        <dbReference type="ChEBI" id="CHEBI:456216"/>
        <dbReference type="EC" id="5.6.2.3"/>
    </reaction>
</comment>
<dbReference type="GO" id="GO:0043139">
    <property type="term" value="F:5'-3' DNA helicase activity"/>
    <property type="evidence" value="ECO:0007669"/>
    <property type="project" value="UniProtKB-EC"/>
</dbReference>
<reference evidence="14" key="1">
    <citation type="submission" date="2020-01" db="EMBL/GenBank/DDBJ databases">
        <title>Bacteria Cultured from War Wounds Associated with the Conflict in Eastern Ukraine.</title>
        <authorList>
            <person name="Snesrud E."/>
            <person name="Galac M.R."/>
            <person name="Mc Gann P."/>
            <person name="Valentine K."/>
            <person name="Viacheslav K."/>
        </authorList>
    </citation>
    <scope>NUCLEOTIDE SEQUENCE</scope>
    <source>
        <strain evidence="14">VNMU148</strain>
    </source>
</reference>
<sequence length="466" mass="50721">MPHERPLVAMEAEQGVLGALMKKPELCEVVGAFLSPTDFSHADNSVIYSLILACHSKAIVPDPLSLAEARSELPSGAFTLAYANDLWREVASTASAENFARIVVERAKARELYEAGERIMNIALQRGKIPDQVAEAQSIVLDLNAQDDTPDVVTLREAMLPVFDEMEVRWKGTQSVGLKFNLPDLDAVIQGLRPGNLAIIAGRPGTGKTVLGVGIADEIAVRNRGAALIFSLEMSQAELAKRSLASLSGVSQAAIDSGKALECQDSIARMTAAVDQVSKGDVRICDKGGLTFSRICSIARFQHRAKPLSLIVIDYLGLITSDPNHRHQNRNQELGAISRGLKALAKELGIPIVALAQLNRSIETRADAKPKMSDLRDSGEIEQDADVIIMAHRDMSTQRGQNGITELDVVKCRHAKPGFCLLQFQGEFARFVSCAQDREEQQEQQVRPQRPSARSMVADFKPRGAQ</sequence>
<dbReference type="InterPro" id="IPR036185">
    <property type="entry name" value="DNA_heli_DnaB-like_N_sf"/>
</dbReference>
<dbReference type="Gene3D" id="1.10.860.10">
    <property type="entry name" value="DNAb Helicase, Chain A"/>
    <property type="match status" value="1"/>
</dbReference>
<dbReference type="GO" id="GO:1990077">
    <property type="term" value="C:primosome complex"/>
    <property type="evidence" value="ECO:0007669"/>
    <property type="project" value="UniProtKB-KW"/>
</dbReference>
<evidence type="ECO:0000256" key="12">
    <source>
        <dbReference type="SAM" id="MobiDB-lite"/>
    </source>
</evidence>
<name>A0A6B1YC45_PSEAI</name>
<dbReference type="InterPro" id="IPR007693">
    <property type="entry name" value="DNA_helicase_DnaB-like_N"/>
</dbReference>
<evidence type="ECO:0000256" key="4">
    <source>
        <dbReference type="ARBA" id="ARBA00022741"/>
    </source>
</evidence>
<dbReference type="EC" id="5.6.2.3" evidence="10"/>
<dbReference type="GO" id="GO:0005829">
    <property type="term" value="C:cytosol"/>
    <property type="evidence" value="ECO:0007669"/>
    <property type="project" value="TreeGrafter"/>
</dbReference>
<dbReference type="InterPro" id="IPR007694">
    <property type="entry name" value="DNA_helicase_DnaB-like_C"/>
</dbReference>
<comment type="similarity">
    <text evidence="1">Belongs to the helicase family. DnaB subfamily.</text>
</comment>
<keyword evidence="4" id="KW-0547">Nucleotide-binding</keyword>
<evidence type="ECO:0000313" key="15">
    <source>
        <dbReference type="Proteomes" id="UP000644192"/>
    </source>
</evidence>
<evidence type="ECO:0000256" key="10">
    <source>
        <dbReference type="ARBA" id="ARBA00044969"/>
    </source>
</evidence>